<dbReference type="eggNOG" id="ENOG5033I8B">
    <property type="taxonomic scope" value="Bacteria"/>
</dbReference>
<evidence type="ECO:0000256" key="6">
    <source>
        <dbReference type="ARBA" id="ARBA00022989"/>
    </source>
</evidence>
<evidence type="ECO:0000256" key="3">
    <source>
        <dbReference type="ARBA" id="ARBA00022475"/>
    </source>
</evidence>
<keyword evidence="7 9" id="KW-0472">Membrane</keyword>
<dbReference type="STRING" id="1123237.Salmuc_03062"/>
<dbReference type="Proteomes" id="UP000015347">
    <property type="component" value="Unassembled WGS sequence"/>
</dbReference>
<feature type="transmembrane region" description="Helical" evidence="9">
    <location>
        <begin position="93"/>
        <end position="116"/>
    </location>
</feature>
<proteinExistence type="inferred from homology"/>
<evidence type="ECO:0000256" key="1">
    <source>
        <dbReference type="ARBA" id="ARBA00004429"/>
    </source>
</evidence>
<evidence type="ECO:0000256" key="4">
    <source>
        <dbReference type="ARBA" id="ARBA00022519"/>
    </source>
</evidence>
<dbReference type="Pfam" id="PF04290">
    <property type="entry name" value="DctQ"/>
    <property type="match status" value="1"/>
</dbReference>
<keyword evidence="4 9" id="KW-0997">Cell inner membrane</keyword>
<gene>
    <name evidence="11" type="ORF">Salmuc_03062</name>
</gene>
<comment type="similarity">
    <text evidence="8 9">Belongs to the TRAP transporter small permease family.</text>
</comment>
<dbReference type="PANTHER" id="PTHR35011:SF10">
    <property type="entry name" value="TRAP TRANSPORTER SMALL PERMEASE PROTEIN"/>
    <property type="match status" value="1"/>
</dbReference>
<evidence type="ECO:0000256" key="9">
    <source>
        <dbReference type="RuleBase" id="RU369079"/>
    </source>
</evidence>
<keyword evidence="3" id="KW-1003">Cell membrane</keyword>
<feature type="domain" description="Tripartite ATP-independent periplasmic transporters DctQ component" evidence="10">
    <location>
        <begin position="31"/>
        <end position="159"/>
    </location>
</feature>
<evidence type="ECO:0000313" key="11">
    <source>
        <dbReference type="EMBL" id="EPX82274.1"/>
    </source>
</evidence>
<comment type="caution">
    <text evidence="11">The sequence shown here is derived from an EMBL/GenBank/DDBJ whole genome shotgun (WGS) entry which is preliminary data.</text>
</comment>
<dbReference type="InterPro" id="IPR055348">
    <property type="entry name" value="DctQ"/>
</dbReference>
<keyword evidence="6 9" id="KW-1133">Transmembrane helix</keyword>
<dbReference type="GO" id="GO:0022857">
    <property type="term" value="F:transmembrane transporter activity"/>
    <property type="evidence" value="ECO:0007669"/>
    <property type="project" value="UniProtKB-UniRule"/>
</dbReference>
<dbReference type="GO" id="GO:0005886">
    <property type="term" value="C:plasma membrane"/>
    <property type="evidence" value="ECO:0007669"/>
    <property type="project" value="UniProtKB-SubCell"/>
</dbReference>
<dbReference type="OrthoDB" id="7865582at2"/>
<protein>
    <recommendedName>
        <fullName evidence="9">TRAP transporter small permease protein</fullName>
    </recommendedName>
</protein>
<evidence type="ECO:0000256" key="7">
    <source>
        <dbReference type="ARBA" id="ARBA00023136"/>
    </source>
</evidence>
<reference evidence="12" key="1">
    <citation type="journal article" date="2014" name="Stand. Genomic Sci.">
        <title>Genome sequence of the exopolysaccharide-producing Salipiger mucosus type strain (DSM 16094(T)), a moderately halophilic member of the Roseobacter clade.</title>
        <authorList>
            <person name="Riedel T."/>
            <person name="Spring S."/>
            <person name="Fiebig A."/>
            <person name="Petersen J."/>
            <person name="Kyrpides N.C."/>
            <person name="Goker M."/>
            <person name="Klenk H.P."/>
        </authorList>
    </citation>
    <scope>NUCLEOTIDE SEQUENCE [LARGE SCALE GENOMIC DNA]</scope>
    <source>
        <strain evidence="12">DSM 16094</strain>
    </source>
</reference>
<evidence type="ECO:0000313" key="12">
    <source>
        <dbReference type="Proteomes" id="UP000015347"/>
    </source>
</evidence>
<dbReference type="AlphaFoldDB" id="S9S7Q5"/>
<organism evidence="11 12">
    <name type="scientific">Salipiger mucosus DSM 16094</name>
    <dbReference type="NCBI Taxonomy" id="1123237"/>
    <lineage>
        <taxon>Bacteria</taxon>
        <taxon>Pseudomonadati</taxon>
        <taxon>Pseudomonadota</taxon>
        <taxon>Alphaproteobacteria</taxon>
        <taxon>Rhodobacterales</taxon>
        <taxon>Roseobacteraceae</taxon>
        <taxon>Salipiger</taxon>
    </lineage>
</organism>
<keyword evidence="5 9" id="KW-0812">Transmembrane</keyword>
<comment type="function">
    <text evidence="9">Part of the tripartite ATP-independent periplasmic (TRAP) transport system.</text>
</comment>
<evidence type="ECO:0000256" key="2">
    <source>
        <dbReference type="ARBA" id="ARBA00022448"/>
    </source>
</evidence>
<comment type="subunit">
    <text evidence="9">The complex comprises the extracytoplasmic solute receptor protein and the two transmembrane proteins.</text>
</comment>
<name>S9S7Q5_9RHOB</name>
<keyword evidence="12" id="KW-1185">Reference proteome</keyword>
<dbReference type="PANTHER" id="PTHR35011">
    <property type="entry name" value="2,3-DIKETO-L-GULONATE TRAP TRANSPORTER SMALL PERMEASE PROTEIN YIAM"/>
    <property type="match status" value="1"/>
</dbReference>
<evidence type="ECO:0000256" key="8">
    <source>
        <dbReference type="ARBA" id="ARBA00038436"/>
    </source>
</evidence>
<feature type="transmembrane region" description="Helical" evidence="9">
    <location>
        <begin position="54"/>
        <end position="72"/>
    </location>
</feature>
<dbReference type="RefSeq" id="WP_020042667.1">
    <property type="nucleotide sequence ID" value="NZ_KE557275.1"/>
</dbReference>
<dbReference type="EMBL" id="APVH01000024">
    <property type="protein sequence ID" value="EPX82274.1"/>
    <property type="molecule type" value="Genomic_DNA"/>
</dbReference>
<dbReference type="InterPro" id="IPR007387">
    <property type="entry name" value="TRAP_DctQ"/>
</dbReference>
<feature type="transmembrane region" description="Helical" evidence="9">
    <location>
        <begin position="136"/>
        <end position="154"/>
    </location>
</feature>
<feature type="transmembrane region" description="Helical" evidence="9">
    <location>
        <begin position="12"/>
        <end position="34"/>
    </location>
</feature>
<accession>S9S7Q5</accession>
<sequence length="177" mass="19115">MVRLTDALNAVVLRAGDICLAISAVVILFLAVVGSADVLGTYLFLKPVPVARELSAELLVLLIFGALPRVERMRRHIEVDLVMERMPGLLQRLSRVLALATGLAVFLVLAQGALAMATESYEYGEFAAAVIRFPVWPIKVVFAAMVVTSVAEYLRQIVVAISTIRHPTRATEGGTDG</sequence>
<dbReference type="HOGENOM" id="CLU_086356_8_3_5"/>
<dbReference type="GO" id="GO:0015740">
    <property type="term" value="P:C4-dicarboxylate transport"/>
    <property type="evidence" value="ECO:0007669"/>
    <property type="project" value="TreeGrafter"/>
</dbReference>
<comment type="subcellular location">
    <subcellularLocation>
        <location evidence="1 9">Cell inner membrane</location>
        <topology evidence="1 9">Multi-pass membrane protein</topology>
    </subcellularLocation>
</comment>
<evidence type="ECO:0000256" key="5">
    <source>
        <dbReference type="ARBA" id="ARBA00022692"/>
    </source>
</evidence>
<evidence type="ECO:0000259" key="10">
    <source>
        <dbReference type="Pfam" id="PF04290"/>
    </source>
</evidence>
<keyword evidence="2 9" id="KW-0813">Transport</keyword>